<accession>A0A842YKW2</accession>
<reference evidence="1" key="1">
    <citation type="submission" date="2018-06" db="EMBL/GenBank/DDBJ databases">
        <title>Draft genome sequence of Methanothermobacter thermautotrophicus Strain WHS, a thermophilic, hydrogenotrophic methanogen isolated from Washburn Hot Springs in Yellowstone National Park, USA.</title>
        <authorList>
            <person name="Mckay L.J."/>
            <person name="Klingelsmith K."/>
            <person name="Inskeep W.P."/>
            <person name="Fields M.W."/>
        </authorList>
    </citation>
    <scope>NUCLEOTIDE SEQUENCE</scope>
    <source>
        <strain evidence="1">WHS</strain>
    </source>
</reference>
<comment type="caution">
    <text evidence="1">The sequence shown here is derived from an EMBL/GenBank/DDBJ whole genome shotgun (WGS) entry which is preliminary data.</text>
</comment>
<proteinExistence type="predicted"/>
<organism evidence="1 2">
    <name type="scientific">Methanothermobacter thermautotrophicus</name>
    <name type="common">Methanobacterium thermoformicicum</name>
    <dbReference type="NCBI Taxonomy" id="145262"/>
    <lineage>
        <taxon>Archaea</taxon>
        <taxon>Methanobacteriati</taxon>
        <taxon>Methanobacteriota</taxon>
        <taxon>Methanomada group</taxon>
        <taxon>Methanobacteria</taxon>
        <taxon>Methanobacteriales</taxon>
        <taxon>Methanobacteriaceae</taxon>
        <taxon>Methanothermobacter</taxon>
    </lineage>
</organism>
<dbReference type="EMBL" id="QKOF01000003">
    <property type="protein sequence ID" value="MBE2899597.1"/>
    <property type="molecule type" value="Genomic_DNA"/>
</dbReference>
<evidence type="ECO:0000313" key="2">
    <source>
        <dbReference type="Proteomes" id="UP000646659"/>
    </source>
</evidence>
<sequence>MTLECDHNMGVAATGTPENLKAFNYARTASINIFEFLVMQRLFPPANITDPSQIMSTGVSTDIGYRIMTGQPIKHHTRWKLHHDMVASTSS</sequence>
<name>A0A842YKW2_METTF</name>
<protein>
    <submittedName>
        <fullName evidence="1">Uncharacterized protein</fullName>
    </submittedName>
</protein>
<gene>
    <name evidence="1" type="ORF">DNK57_01970</name>
</gene>
<evidence type="ECO:0000313" key="1">
    <source>
        <dbReference type="EMBL" id="MBE2899597.1"/>
    </source>
</evidence>
<dbReference type="AlphaFoldDB" id="A0A842YKW2"/>
<dbReference type="Proteomes" id="UP000646659">
    <property type="component" value="Unassembled WGS sequence"/>
</dbReference>